<evidence type="ECO:0000256" key="2">
    <source>
        <dbReference type="ARBA" id="ARBA00022729"/>
    </source>
</evidence>
<dbReference type="AlphaFoldDB" id="A0AA46YK44"/>
<dbReference type="InterPro" id="IPR051010">
    <property type="entry name" value="BCAA_transport"/>
</dbReference>
<name>A0AA46YK44_9ACTN</name>
<dbReference type="EMBL" id="CP094970">
    <property type="protein sequence ID" value="UYM05310.1"/>
    <property type="molecule type" value="Genomic_DNA"/>
</dbReference>
<dbReference type="Gene3D" id="3.40.50.2300">
    <property type="match status" value="2"/>
</dbReference>
<dbReference type="Pfam" id="PF13458">
    <property type="entry name" value="Peripla_BP_6"/>
    <property type="match status" value="1"/>
</dbReference>
<evidence type="ECO:0000313" key="6">
    <source>
        <dbReference type="EMBL" id="UYM05310.1"/>
    </source>
</evidence>
<evidence type="ECO:0000256" key="1">
    <source>
        <dbReference type="ARBA" id="ARBA00010062"/>
    </source>
</evidence>
<comment type="similarity">
    <text evidence="1">Belongs to the leucine-binding protein family.</text>
</comment>
<dbReference type="PANTHER" id="PTHR30483:SF6">
    <property type="entry name" value="PERIPLASMIC BINDING PROTEIN OF ABC TRANSPORTER FOR NATURAL AMINO ACIDS"/>
    <property type="match status" value="1"/>
</dbReference>
<keyword evidence="2 4" id="KW-0732">Signal</keyword>
<dbReference type="InterPro" id="IPR028081">
    <property type="entry name" value="Leu-bd"/>
</dbReference>
<feature type="compositionally biased region" description="Low complexity" evidence="3">
    <location>
        <begin position="34"/>
        <end position="48"/>
    </location>
</feature>
<evidence type="ECO:0000313" key="7">
    <source>
        <dbReference type="Proteomes" id="UP001164390"/>
    </source>
</evidence>
<feature type="signal peptide" evidence="4">
    <location>
        <begin position="1"/>
        <end position="22"/>
    </location>
</feature>
<evidence type="ECO:0000256" key="4">
    <source>
        <dbReference type="SAM" id="SignalP"/>
    </source>
</evidence>
<sequence length="448" mass="46366">MRRPSTAVRLAAVAAATALVLAACGGDDDDGGSDDSSGSDDSGAAAAGQTTSNKQVYFVDGNTADYSKDFDPGTLKGVKATYPGAELGDDFRKRLLSIDSKLDSFTYGPESYDATVVTALSAIAADTDDPKAIAKEMQGVSAPPGTKCTEFKECADLLSGGKDVDYEGVSSPINFNDTGSPSAATIGIFEYGEDNTFHNIDYVTGEVTENPAPSAGQQIEGTGKSDGQFKVGTLLPQTGDLAFLEPPETAGVKLAIEDINKAGGVLGKDATITEADSGDGTPNIAPEQANKLLSANVDVIVGAASSDVSLAVLKQITNAGVLQISPANTSTAFDTKDDKGLYFRTAPSDVLQGRVMADQLGKDGFTNVAIMARQEAYGEALAENVEKYFTEQGGEVVANVLYSPESPNFSAEVDEIASADPDAIVLISFDEAKKIIPEMETAGIGPNK</sequence>
<dbReference type="Proteomes" id="UP001164390">
    <property type="component" value="Chromosome"/>
</dbReference>
<dbReference type="KEGG" id="sgrg:L0C25_22825"/>
<feature type="domain" description="Leucine-binding protein" evidence="5">
    <location>
        <begin position="229"/>
        <end position="446"/>
    </location>
</feature>
<dbReference type="Pfam" id="PF08958">
    <property type="entry name" value="DUF1871"/>
    <property type="match status" value="1"/>
</dbReference>
<dbReference type="InterPro" id="IPR028082">
    <property type="entry name" value="Peripla_BP_I"/>
</dbReference>
<protein>
    <submittedName>
        <fullName evidence="6">DUF1871 family protein</fullName>
    </submittedName>
</protein>
<reference evidence="6" key="1">
    <citation type="submission" date="2022-01" db="EMBL/GenBank/DDBJ databases">
        <title>Nocardioidaceae gen. sp. A5X3R13.</title>
        <authorList>
            <person name="Lopez Marin M.A."/>
            <person name="Uhlik O."/>
        </authorList>
    </citation>
    <scope>NUCLEOTIDE SEQUENCE</scope>
    <source>
        <strain evidence="6">A5X3R13</strain>
    </source>
</reference>
<accession>A0AA46YK44</accession>
<dbReference type="CDD" id="cd06346">
    <property type="entry name" value="PBP1_ABC_ligand_binding-like"/>
    <property type="match status" value="1"/>
</dbReference>
<dbReference type="InterPro" id="IPR015053">
    <property type="entry name" value="DUF1871"/>
</dbReference>
<feature type="region of interest" description="Disordered" evidence="3">
    <location>
        <begin position="27"/>
        <end position="49"/>
    </location>
</feature>
<dbReference type="PANTHER" id="PTHR30483">
    <property type="entry name" value="LEUCINE-SPECIFIC-BINDING PROTEIN"/>
    <property type="match status" value="1"/>
</dbReference>
<dbReference type="PROSITE" id="PS51257">
    <property type="entry name" value="PROKAR_LIPOPROTEIN"/>
    <property type="match status" value="1"/>
</dbReference>
<gene>
    <name evidence="6" type="ORF">L0C25_22825</name>
</gene>
<evidence type="ECO:0000259" key="5">
    <source>
        <dbReference type="Pfam" id="PF13458"/>
    </source>
</evidence>
<dbReference type="SUPFAM" id="SSF53822">
    <property type="entry name" value="Periplasmic binding protein-like I"/>
    <property type="match status" value="2"/>
</dbReference>
<organism evidence="6 7">
    <name type="scientific">Solicola gregarius</name>
    <dbReference type="NCBI Taxonomy" id="2908642"/>
    <lineage>
        <taxon>Bacteria</taxon>
        <taxon>Bacillati</taxon>
        <taxon>Actinomycetota</taxon>
        <taxon>Actinomycetes</taxon>
        <taxon>Propionibacteriales</taxon>
        <taxon>Nocardioidaceae</taxon>
        <taxon>Solicola</taxon>
    </lineage>
</organism>
<proteinExistence type="inferred from homology"/>
<feature type="chain" id="PRO_5041236946" evidence="4">
    <location>
        <begin position="23"/>
        <end position="448"/>
    </location>
</feature>
<dbReference type="RefSeq" id="WP_271634119.1">
    <property type="nucleotide sequence ID" value="NZ_CP094970.1"/>
</dbReference>
<evidence type="ECO:0000256" key="3">
    <source>
        <dbReference type="SAM" id="MobiDB-lite"/>
    </source>
</evidence>
<keyword evidence="7" id="KW-1185">Reference proteome</keyword>